<dbReference type="RefSeq" id="WP_353947470.1">
    <property type="nucleotide sequence ID" value="NZ_CP159510.1"/>
</dbReference>
<evidence type="ECO:0000313" key="1">
    <source>
        <dbReference type="EMBL" id="XCJ15657.1"/>
    </source>
</evidence>
<reference evidence="1" key="1">
    <citation type="submission" date="2024-06" db="EMBL/GenBank/DDBJ databases">
        <authorList>
            <person name="Fan A."/>
            <person name="Zhang F.Y."/>
            <person name="Zhang L."/>
        </authorList>
    </citation>
    <scope>NUCLEOTIDE SEQUENCE</scope>
    <source>
        <strain evidence="1">Y61</strain>
    </source>
</reference>
<proteinExistence type="predicted"/>
<dbReference type="AlphaFoldDB" id="A0AAU8IBS1"/>
<dbReference type="EMBL" id="CP159510">
    <property type="protein sequence ID" value="XCJ15657.1"/>
    <property type="molecule type" value="Genomic_DNA"/>
</dbReference>
<gene>
    <name evidence="1" type="ORF">ABNN70_07885</name>
</gene>
<evidence type="ECO:0008006" key="2">
    <source>
        <dbReference type="Google" id="ProtNLM"/>
    </source>
</evidence>
<name>A0AAU8IBS1_9BACL</name>
<protein>
    <recommendedName>
        <fullName evidence="2">DUF2187 domain-containing protein</fullName>
    </recommendedName>
</protein>
<accession>A0AAU8IBS1</accession>
<organism evidence="1">
    <name type="scientific">Sporolactobacillus sp. Y61</name>
    <dbReference type="NCBI Taxonomy" id="3160863"/>
    <lineage>
        <taxon>Bacteria</taxon>
        <taxon>Bacillati</taxon>
        <taxon>Bacillota</taxon>
        <taxon>Bacilli</taxon>
        <taxon>Bacillales</taxon>
        <taxon>Sporolactobacillaceae</taxon>
        <taxon>Sporolactobacillus</taxon>
    </lineage>
</organism>
<sequence length="98" mass="11836">MIIKHALIMPIQSNFQDPKYPVKVELIDQNGTHFKGIITYFHDRILGKYLYYNNDIKFREFIENIQGTREWRKLKIDISNLIFSSDQDQFKNQKLNKK</sequence>